<accession>A0A918UVV3</accession>
<evidence type="ECO:0000313" key="1">
    <source>
        <dbReference type="EMBL" id="GGZ39226.1"/>
    </source>
</evidence>
<dbReference type="AlphaFoldDB" id="A0A918UVV3"/>
<dbReference type="EMBL" id="BMWX01000008">
    <property type="protein sequence ID" value="GGZ39226.1"/>
    <property type="molecule type" value="Genomic_DNA"/>
</dbReference>
<gene>
    <name evidence="1" type="ORF">GCM10007049_35730</name>
</gene>
<dbReference type="Proteomes" id="UP000619457">
    <property type="component" value="Unassembled WGS sequence"/>
</dbReference>
<name>A0A918UVV3_9BACT</name>
<reference evidence="1" key="2">
    <citation type="submission" date="2020-09" db="EMBL/GenBank/DDBJ databases">
        <authorList>
            <person name="Sun Q."/>
            <person name="Kim S."/>
        </authorList>
    </citation>
    <scope>NUCLEOTIDE SEQUENCE</scope>
    <source>
        <strain evidence="1">KCTC 12368</strain>
    </source>
</reference>
<reference evidence="1" key="1">
    <citation type="journal article" date="2014" name="Int. J. Syst. Evol. Microbiol.">
        <title>Complete genome sequence of Corynebacterium casei LMG S-19264T (=DSM 44701T), isolated from a smear-ripened cheese.</title>
        <authorList>
            <consortium name="US DOE Joint Genome Institute (JGI-PGF)"/>
            <person name="Walter F."/>
            <person name="Albersmeier A."/>
            <person name="Kalinowski J."/>
            <person name="Ruckert C."/>
        </authorList>
    </citation>
    <scope>NUCLEOTIDE SEQUENCE</scope>
    <source>
        <strain evidence="1">KCTC 12368</strain>
    </source>
</reference>
<keyword evidence="2" id="KW-1185">Reference proteome</keyword>
<proteinExistence type="predicted"/>
<protein>
    <submittedName>
        <fullName evidence="1">Uncharacterized protein</fullName>
    </submittedName>
</protein>
<organism evidence="1 2">
    <name type="scientific">Echinicola pacifica</name>
    <dbReference type="NCBI Taxonomy" id="346377"/>
    <lineage>
        <taxon>Bacteria</taxon>
        <taxon>Pseudomonadati</taxon>
        <taxon>Bacteroidota</taxon>
        <taxon>Cytophagia</taxon>
        <taxon>Cytophagales</taxon>
        <taxon>Cyclobacteriaceae</taxon>
        <taxon>Echinicola</taxon>
    </lineage>
</organism>
<sequence length="83" mass="9496">MILNLLLMLSFFYQTSDYSLDIGEYYDSERHDMPKGYVEAYTVLDGEGNQQYFLSITKVGLPVGRPLPDVCIRPTNPILIQAF</sequence>
<comment type="caution">
    <text evidence="1">The sequence shown here is derived from an EMBL/GenBank/DDBJ whole genome shotgun (WGS) entry which is preliminary data.</text>
</comment>
<evidence type="ECO:0000313" key="2">
    <source>
        <dbReference type="Proteomes" id="UP000619457"/>
    </source>
</evidence>
<dbReference type="RefSeq" id="WP_018473928.1">
    <property type="nucleotide sequence ID" value="NZ_BMWX01000008.1"/>
</dbReference>